<dbReference type="InterPro" id="IPR025510">
    <property type="entry name" value="DUF4397"/>
</dbReference>
<name>A0A0W8E8H3_9ZZZZ</name>
<evidence type="ECO:0000259" key="1">
    <source>
        <dbReference type="Pfam" id="PF14344"/>
    </source>
</evidence>
<gene>
    <name evidence="2" type="ORF">ASZ90_017737</name>
</gene>
<comment type="caution">
    <text evidence="2">The sequence shown here is derived from an EMBL/GenBank/DDBJ whole genome shotgun (WGS) entry which is preliminary data.</text>
</comment>
<reference evidence="2" key="1">
    <citation type="journal article" date="2015" name="Proc. Natl. Acad. Sci. U.S.A.">
        <title>Networks of energetic and metabolic interactions define dynamics in microbial communities.</title>
        <authorList>
            <person name="Embree M."/>
            <person name="Liu J.K."/>
            <person name="Al-Bassam M.M."/>
            <person name="Zengler K."/>
        </authorList>
    </citation>
    <scope>NUCLEOTIDE SEQUENCE</scope>
</reference>
<accession>A0A0W8E8H3</accession>
<dbReference type="EMBL" id="LNQE01001837">
    <property type="protein sequence ID" value="KUG04857.1"/>
    <property type="molecule type" value="Genomic_DNA"/>
</dbReference>
<proteinExistence type="predicted"/>
<evidence type="ECO:0000313" key="2">
    <source>
        <dbReference type="EMBL" id="KUG04857.1"/>
    </source>
</evidence>
<feature type="domain" description="DUF4397" evidence="1">
    <location>
        <begin position="8"/>
        <end position="121"/>
    </location>
</feature>
<dbReference type="Pfam" id="PF14344">
    <property type="entry name" value="DUF4397"/>
    <property type="match status" value="1"/>
</dbReference>
<organism evidence="2">
    <name type="scientific">hydrocarbon metagenome</name>
    <dbReference type="NCBI Taxonomy" id="938273"/>
    <lineage>
        <taxon>unclassified sequences</taxon>
        <taxon>metagenomes</taxon>
        <taxon>ecological metagenomes</taxon>
    </lineage>
</organism>
<protein>
    <recommendedName>
        <fullName evidence="1">DUF4397 domain-containing protein</fullName>
    </recommendedName>
</protein>
<sequence length="231" mass="25880">MYLPTINSFIRFLHASPGAPEVDIYTDGNLMVQNLDYNTVSEYLPVGPEIMRIQVFPAGENSNPVLDTEYSIPPSERITLAIIGTLPDLTLLPILMGIGTTDNDDSFVRFANLSPDDARFDLSIADGAGLFNDIGYTELTDYVRIAPDTYTFQIRMAGSDEVLATSKPILFNPRFAYTIYAIGYLKDEPLLEIGFYDDQVPFIGNKVERKTEFRKMSSSTDKPPRITFIYS</sequence>
<dbReference type="AlphaFoldDB" id="A0A0W8E8H3"/>